<feature type="domain" description="Glutaredoxin" evidence="1">
    <location>
        <begin position="4"/>
        <end position="59"/>
    </location>
</feature>
<evidence type="ECO:0000259" key="1">
    <source>
        <dbReference type="Pfam" id="PF00462"/>
    </source>
</evidence>
<protein>
    <recommendedName>
        <fullName evidence="1">Glutaredoxin domain-containing protein</fullName>
    </recommendedName>
</protein>
<sequence length="82" mass="9527">MTHVKLYSTLTCPYCIMEQSWLESKKIQHEVVHVDLNPKEAEYMVEKTGQMGVPVTEIGYKDGKMEYVIGFDQTHLEQILHV</sequence>
<proteinExistence type="predicted"/>
<dbReference type="EMBL" id="MFJL01000026">
    <property type="protein sequence ID" value="OGG15421.1"/>
    <property type="molecule type" value="Genomic_DNA"/>
</dbReference>
<reference evidence="2 3" key="1">
    <citation type="journal article" date="2016" name="Nat. Commun.">
        <title>Thousands of microbial genomes shed light on interconnected biogeochemical processes in an aquifer system.</title>
        <authorList>
            <person name="Anantharaman K."/>
            <person name="Brown C.T."/>
            <person name="Hug L.A."/>
            <person name="Sharon I."/>
            <person name="Castelle C.J."/>
            <person name="Probst A.J."/>
            <person name="Thomas B.C."/>
            <person name="Singh A."/>
            <person name="Wilkins M.J."/>
            <person name="Karaoz U."/>
            <person name="Brodie E.L."/>
            <person name="Williams K.H."/>
            <person name="Hubbard S.S."/>
            <person name="Banfield J.F."/>
        </authorList>
    </citation>
    <scope>NUCLEOTIDE SEQUENCE [LARGE SCALE GENOMIC DNA]</scope>
</reference>
<name>A0A1F5ZSM6_9BACT</name>
<dbReference type="InterPro" id="IPR036249">
    <property type="entry name" value="Thioredoxin-like_sf"/>
</dbReference>
<comment type="caution">
    <text evidence="2">The sequence shown here is derived from an EMBL/GenBank/DDBJ whole genome shotgun (WGS) entry which is preliminary data.</text>
</comment>
<evidence type="ECO:0000313" key="3">
    <source>
        <dbReference type="Proteomes" id="UP000176923"/>
    </source>
</evidence>
<dbReference type="STRING" id="1798382.A3D77_07570"/>
<dbReference type="CDD" id="cd02976">
    <property type="entry name" value="NrdH"/>
    <property type="match status" value="1"/>
</dbReference>
<gene>
    <name evidence="2" type="ORF">A3D77_07570</name>
</gene>
<dbReference type="PROSITE" id="PS51354">
    <property type="entry name" value="GLUTAREDOXIN_2"/>
    <property type="match status" value="1"/>
</dbReference>
<dbReference type="SUPFAM" id="SSF52833">
    <property type="entry name" value="Thioredoxin-like"/>
    <property type="match status" value="1"/>
</dbReference>
<accession>A0A1F5ZSM6</accession>
<dbReference type="Pfam" id="PF00462">
    <property type="entry name" value="Glutaredoxin"/>
    <property type="match status" value="1"/>
</dbReference>
<dbReference type="Gene3D" id="3.40.30.10">
    <property type="entry name" value="Glutaredoxin"/>
    <property type="match status" value="1"/>
</dbReference>
<dbReference type="AlphaFoldDB" id="A0A1F5ZSM6"/>
<organism evidence="2 3">
    <name type="scientific">Candidatus Gottesmanbacteria bacterium RIFCSPHIGHO2_02_FULL_39_11</name>
    <dbReference type="NCBI Taxonomy" id="1798382"/>
    <lineage>
        <taxon>Bacteria</taxon>
        <taxon>Candidatus Gottesmaniibacteriota</taxon>
    </lineage>
</organism>
<evidence type="ECO:0000313" key="2">
    <source>
        <dbReference type="EMBL" id="OGG15421.1"/>
    </source>
</evidence>
<dbReference type="Proteomes" id="UP000176923">
    <property type="component" value="Unassembled WGS sequence"/>
</dbReference>
<dbReference type="InterPro" id="IPR002109">
    <property type="entry name" value="Glutaredoxin"/>
</dbReference>